<name>A0A5C1QC52_9SPIO</name>
<reference evidence="2 3" key="1">
    <citation type="submission" date="2019-02" db="EMBL/GenBank/DDBJ databases">
        <authorList>
            <person name="Fomenkov A."/>
            <person name="Dubinina G."/>
            <person name="Grabovich M."/>
            <person name="Vincze T."/>
            <person name="Roberts R.J."/>
        </authorList>
    </citation>
    <scope>NUCLEOTIDE SEQUENCE [LARGE SCALE GENOMIC DNA]</scope>
    <source>
        <strain evidence="2 3">P</strain>
    </source>
</reference>
<dbReference type="PANTHER" id="PTHR30217">
    <property type="entry name" value="PEPTIDASE U32 FAMILY"/>
    <property type="match status" value="1"/>
</dbReference>
<dbReference type="InterPro" id="IPR001539">
    <property type="entry name" value="Peptidase_U32"/>
</dbReference>
<keyword evidence="3" id="KW-1185">Reference proteome</keyword>
<protein>
    <submittedName>
        <fullName evidence="2">U32 family peptidase</fullName>
    </submittedName>
</protein>
<evidence type="ECO:0000313" key="2">
    <source>
        <dbReference type="EMBL" id="QEN04489.1"/>
    </source>
</evidence>
<organism evidence="2 3">
    <name type="scientific">Thiospirochaeta perfilievii</name>
    <dbReference type="NCBI Taxonomy" id="252967"/>
    <lineage>
        <taxon>Bacteria</taxon>
        <taxon>Pseudomonadati</taxon>
        <taxon>Spirochaetota</taxon>
        <taxon>Spirochaetia</taxon>
        <taxon>Spirochaetales</taxon>
        <taxon>Spirochaetaceae</taxon>
        <taxon>Thiospirochaeta</taxon>
    </lineage>
</organism>
<dbReference type="KEGG" id="sper:EW093_07175"/>
<dbReference type="InterPro" id="IPR051454">
    <property type="entry name" value="RNA/ubiquinone_mod_enzymes"/>
</dbReference>
<dbReference type="AlphaFoldDB" id="A0A5C1QC52"/>
<dbReference type="Proteomes" id="UP000323824">
    <property type="component" value="Chromosome"/>
</dbReference>
<dbReference type="Pfam" id="PF01136">
    <property type="entry name" value="Peptidase_U32"/>
    <property type="match status" value="1"/>
</dbReference>
<reference evidence="2 3" key="2">
    <citation type="submission" date="2019-09" db="EMBL/GenBank/DDBJ databases">
        <title>Complete Genome Sequence and Methylome Analysis of free living Spirochaetas.</title>
        <authorList>
            <person name="Leshcheva N."/>
            <person name="Mikheeva N."/>
        </authorList>
    </citation>
    <scope>NUCLEOTIDE SEQUENCE [LARGE SCALE GENOMIC DNA]</scope>
    <source>
        <strain evidence="2 3">P</strain>
    </source>
</reference>
<proteinExistence type="predicted"/>
<evidence type="ECO:0000259" key="1">
    <source>
        <dbReference type="Pfam" id="PF12392"/>
    </source>
</evidence>
<dbReference type="RefSeq" id="WP_149567736.1">
    <property type="nucleotide sequence ID" value="NZ_CP035807.1"/>
</dbReference>
<dbReference type="Pfam" id="PF12392">
    <property type="entry name" value="DUF3656"/>
    <property type="match status" value="1"/>
</dbReference>
<dbReference type="EMBL" id="CP035807">
    <property type="protein sequence ID" value="QEN04489.1"/>
    <property type="molecule type" value="Genomic_DNA"/>
</dbReference>
<sequence length="668" mass="77054">MNNKNPEILAPGGDFNSALHAFESGADAVYLGLQSYSARKRAKNFTLDDLRRLKTFCFENNKKIYVALNTLLKDDEIENIYPLLKQLEEIEVDAVIVQDLGLAYIIKENTNLVLHGSTQLAAHNIDGVIALKNMGFSRVVLSRELSLNEIDKIKKTIPEMELEVFIHGALCYGFSGLCLASSKLIGRSANRGECGQICRTWFNNSGKKEYCFSMNDLSLKENIIKLKEIGVESLKIEGRMKGPNYAASTSELYYKILNNKKYNEVLKRTEIDFNRSGQDIYLTNRERSGRINVQYPGHLGRVIGEIRESKNNTISVETDENIENRDGLMILSNIRGEEPYKFSANILEKTKGKYILKTPLPKNSQKTLYKISNHDKHLKEEKSTKFKPWKKDIELQITVKKESIIIIAAGSKFTYPIELERAKNPTDLNQLFKKVFYPGGETNYYFSSIVKSNFEQPFIPISKLKEIRNKFQEDFLKSIQNITNLEIEENVVIRSYLKNSNKLPFITRFKDVELNTQLKEDGNYLLPLAPVIFDSERYLLELKEFLEEHRNKKFIIGLNNIGHINFINQLNPKLSYYCDYGLFAINRYSRKYLSTLIPNLKWVTKWVEEDNILEYPPIFISRTCFKAQMDGCPTNCKKEFDFKVNQNGNKTVIVRDCITYTFNESTSK</sequence>
<dbReference type="InterPro" id="IPR020988">
    <property type="entry name" value="Pept_U32_collagenase"/>
</dbReference>
<gene>
    <name evidence="2" type="ORF">EW093_07175</name>
</gene>
<dbReference type="PANTHER" id="PTHR30217:SF10">
    <property type="entry name" value="23S RRNA 5-HYDROXYCYTIDINE C2501 SYNTHASE"/>
    <property type="match status" value="1"/>
</dbReference>
<dbReference type="OrthoDB" id="9807498at2"/>
<evidence type="ECO:0000313" key="3">
    <source>
        <dbReference type="Proteomes" id="UP000323824"/>
    </source>
</evidence>
<accession>A0A5C1QC52</accession>
<feature type="domain" description="Peptidase U32 collagenase" evidence="1">
    <location>
        <begin position="373"/>
        <end position="475"/>
    </location>
</feature>